<dbReference type="Proteomes" id="UP000037510">
    <property type="component" value="Unassembled WGS sequence"/>
</dbReference>
<dbReference type="PRINTS" id="PR00405">
    <property type="entry name" value="REVINTRACTNG"/>
</dbReference>
<comment type="caution">
    <text evidence="7">The sequence shown here is derived from an EMBL/GenBank/DDBJ whole genome shotgun (WGS) entry which is preliminary data.</text>
</comment>
<dbReference type="InterPro" id="IPR001164">
    <property type="entry name" value="ArfGAP_dom"/>
</dbReference>
<dbReference type="SUPFAM" id="SSF57863">
    <property type="entry name" value="ArfGap/RecO-like zinc finger"/>
    <property type="match status" value="1"/>
</dbReference>
<evidence type="ECO:0000256" key="1">
    <source>
        <dbReference type="ARBA" id="ARBA00022468"/>
    </source>
</evidence>
<organism evidence="7 8">
    <name type="scientific">Operophtera brumata</name>
    <name type="common">Winter moth</name>
    <name type="synonym">Phalaena brumata</name>
    <dbReference type="NCBI Taxonomy" id="104452"/>
    <lineage>
        <taxon>Eukaryota</taxon>
        <taxon>Metazoa</taxon>
        <taxon>Ecdysozoa</taxon>
        <taxon>Arthropoda</taxon>
        <taxon>Hexapoda</taxon>
        <taxon>Insecta</taxon>
        <taxon>Pterygota</taxon>
        <taxon>Neoptera</taxon>
        <taxon>Endopterygota</taxon>
        <taxon>Lepidoptera</taxon>
        <taxon>Glossata</taxon>
        <taxon>Ditrysia</taxon>
        <taxon>Geometroidea</taxon>
        <taxon>Geometridae</taxon>
        <taxon>Larentiinae</taxon>
        <taxon>Operophtera</taxon>
    </lineage>
</organism>
<dbReference type="EMBL" id="JTDY01008867">
    <property type="protein sequence ID" value="KOB64355.1"/>
    <property type="molecule type" value="Genomic_DNA"/>
</dbReference>
<dbReference type="GO" id="GO:0005096">
    <property type="term" value="F:GTPase activator activity"/>
    <property type="evidence" value="ECO:0007669"/>
    <property type="project" value="UniProtKB-KW"/>
</dbReference>
<dbReference type="Pfam" id="PF01412">
    <property type="entry name" value="ArfGap"/>
    <property type="match status" value="1"/>
</dbReference>
<dbReference type="InterPro" id="IPR038508">
    <property type="entry name" value="ArfGAP_dom_sf"/>
</dbReference>
<dbReference type="InterPro" id="IPR037278">
    <property type="entry name" value="ARFGAP/RecO"/>
</dbReference>
<keyword evidence="2" id="KW-0479">Metal-binding</keyword>
<evidence type="ECO:0000256" key="4">
    <source>
        <dbReference type="ARBA" id="ARBA00022833"/>
    </source>
</evidence>
<evidence type="ECO:0000313" key="8">
    <source>
        <dbReference type="Proteomes" id="UP000037510"/>
    </source>
</evidence>
<dbReference type="GO" id="GO:0000139">
    <property type="term" value="C:Golgi membrane"/>
    <property type="evidence" value="ECO:0007669"/>
    <property type="project" value="TreeGrafter"/>
</dbReference>
<keyword evidence="1" id="KW-0343">GTPase activation</keyword>
<dbReference type="GO" id="GO:0032012">
    <property type="term" value="P:regulation of ARF protein signal transduction"/>
    <property type="evidence" value="ECO:0007669"/>
    <property type="project" value="TreeGrafter"/>
</dbReference>
<proteinExistence type="predicted"/>
<keyword evidence="4" id="KW-0862">Zinc</keyword>
<accession>A0A0L7KMJ8</accession>
<dbReference type="STRING" id="104452.A0A0L7KMJ8"/>
<evidence type="ECO:0000259" key="6">
    <source>
        <dbReference type="PROSITE" id="PS50115"/>
    </source>
</evidence>
<evidence type="ECO:0000313" key="7">
    <source>
        <dbReference type="EMBL" id="KOB64355.1"/>
    </source>
</evidence>
<reference evidence="7 8" key="1">
    <citation type="journal article" date="2015" name="Genome Biol. Evol.">
        <title>The genome of winter moth (Operophtera brumata) provides a genomic perspective on sexual dimorphism and phenology.</title>
        <authorList>
            <person name="Derks M.F."/>
            <person name="Smit S."/>
            <person name="Salis L."/>
            <person name="Schijlen E."/>
            <person name="Bossers A."/>
            <person name="Mateman C."/>
            <person name="Pijl A.S."/>
            <person name="de Ridder D."/>
            <person name="Groenen M.A."/>
            <person name="Visser M.E."/>
            <person name="Megens H.J."/>
        </authorList>
    </citation>
    <scope>NUCLEOTIDE SEQUENCE [LARGE SCALE GENOMIC DNA]</scope>
    <source>
        <strain evidence="7">WM2013NL</strain>
        <tissue evidence="7">Head and thorax</tissue>
    </source>
</reference>
<gene>
    <name evidence="7" type="ORF">OBRU01_24399</name>
</gene>
<keyword evidence="8" id="KW-1185">Reference proteome</keyword>
<evidence type="ECO:0000256" key="2">
    <source>
        <dbReference type="ARBA" id="ARBA00022723"/>
    </source>
</evidence>
<name>A0A0L7KMJ8_OPEBR</name>
<dbReference type="PANTHER" id="PTHR46395:SF1">
    <property type="entry name" value="ADP-RIBOSYLATION FACTOR GTPASE-ACTIVATING PROTEIN 1"/>
    <property type="match status" value="1"/>
</dbReference>
<dbReference type="Gene3D" id="1.10.220.150">
    <property type="entry name" value="Arf GTPase activating protein"/>
    <property type="match status" value="1"/>
</dbReference>
<protein>
    <submittedName>
        <fullName evidence="7">ADP-ribosylation factor GTPase-activating protein 1</fullName>
    </submittedName>
</protein>
<evidence type="ECO:0000256" key="5">
    <source>
        <dbReference type="PROSITE-ProRule" id="PRU00288"/>
    </source>
</evidence>
<dbReference type="PANTHER" id="PTHR46395">
    <property type="entry name" value="ADP-RIBOSYLATION FACTOR GTPASE-ACTIVATING PROTEIN 1"/>
    <property type="match status" value="1"/>
</dbReference>
<feature type="non-terminal residue" evidence="7">
    <location>
        <position position="124"/>
    </location>
</feature>
<evidence type="ECO:0000256" key="3">
    <source>
        <dbReference type="ARBA" id="ARBA00022771"/>
    </source>
</evidence>
<dbReference type="SMART" id="SM00105">
    <property type="entry name" value="ArfGap"/>
    <property type="match status" value="1"/>
</dbReference>
<dbReference type="AlphaFoldDB" id="A0A0L7KMJ8"/>
<dbReference type="GO" id="GO:0030100">
    <property type="term" value="P:regulation of endocytosis"/>
    <property type="evidence" value="ECO:0007669"/>
    <property type="project" value="TreeGrafter"/>
</dbReference>
<dbReference type="PROSITE" id="PS50115">
    <property type="entry name" value="ARFGAP"/>
    <property type="match status" value="1"/>
</dbReference>
<sequence>MRGDWRTNQPLYLATLKKKCFECSSLNPQWASVTYGIWICLDCSGIHRSLGVHLSFVRSITMDKWKEIELEKMMITWNAEGKEWSPRDYIPEAKAKTEEWNSKDFYASGDNQLHSSGTDSNISY</sequence>
<dbReference type="GO" id="GO:0008270">
    <property type="term" value="F:zinc ion binding"/>
    <property type="evidence" value="ECO:0007669"/>
    <property type="project" value="UniProtKB-KW"/>
</dbReference>
<keyword evidence="3 5" id="KW-0863">Zinc-finger</keyword>
<feature type="domain" description="Arf-GAP" evidence="6">
    <location>
        <begin position="1"/>
        <end position="83"/>
    </location>
</feature>